<accession>A0A1A8X1K9</accession>
<evidence type="ECO:0000313" key="2">
    <source>
        <dbReference type="EMBL" id="SBS98051.1"/>
    </source>
</evidence>
<sequence>MRGKTVGNPCLTQKTGSEGALSTQAFVANGKINHNSLLSQARNITTRTLRIIITQPQTALEEATLLSGS</sequence>
<proteinExistence type="predicted"/>
<dbReference type="AlphaFoldDB" id="A0A1A8X1K9"/>
<evidence type="ECO:0000313" key="4">
    <source>
        <dbReference type="Proteomes" id="UP000078560"/>
    </source>
</evidence>
<dbReference type="EMBL" id="FLQU01000612">
    <property type="protein sequence ID" value="SBS88109.1"/>
    <property type="molecule type" value="Genomic_DNA"/>
</dbReference>
<reference evidence="3 4" key="2">
    <citation type="submission" date="2016-05" db="EMBL/GenBank/DDBJ databases">
        <authorList>
            <person name="Naeem Raeece"/>
        </authorList>
    </citation>
    <scope>NUCLEOTIDE SEQUENCE [LARGE SCALE GENOMIC DNA]</scope>
</reference>
<dbReference type="Proteomes" id="UP000078546">
    <property type="component" value="Unassembled WGS sequence"/>
</dbReference>
<reference evidence="2" key="1">
    <citation type="submission" date="2016-05" db="EMBL/GenBank/DDBJ databases">
        <authorList>
            <person name="Lavstsen T."/>
            <person name="Jespersen J.S."/>
        </authorList>
    </citation>
    <scope>NUCLEOTIDE SEQUENCE [LARGE SCALE GENOMIC DNA]</scope>
</reference>
<name>A0A1A8X1K9_PLAOA</name>
<organism evidence="2 3">
    <name type="scientific">Plasmodium ovale curtisi</name>
    <dbReference type="NCBI Taxonomy" id="864141"/>
    <lineage>
        <taxon>Eukaryota</taxon>
        <taxon>Sar</taxon>
        <taxon>Alveolata</taxon>
        <taxon>Apicomplexa</taxon>
        <taxon>Aconoidasida</taxon>
        <taxon>Haemosporida</taxon>
        <taxon>Plasmodiidae</taxon>
        <taxon>Plasmodium</taxon>
        <taxon>Plasmodium (Plasmodium)</taxon>
    </lineage>
</organism>
<evidence type="ECO:0000313" key="3">
    <source>
        <dbReference type="Proteomes" id="UP000078546"/>
    </source>
</evidence>
<evidence type="ECO:0000313" key="1">
    <source>
        <dbReference type="EMBL" id="SBS88109.1"/>
    </source>
</evidence>
<gene>
    <name evidence="2" type="ORF">POVCU1_043090</name>
    <name evidence="1" type="ORF">POVCU2_0046440</name>
</gene>
<dbReference type="Proteomes" id="UP000078560">
    <property type="component" value="Unassembled WGS sequence"/>
</dbReference>
<protein>
    <submittedName>
        <fullName evidence="2">Uncharacterized protein</fullName>
    </submittedName>
</protein>
<dbReference type="EMBL" id="FLQV01000783">
    <property type="protein sequence ID" value="SBS98051.1"/>
    <property type="molecule type" value="Genomic_DNA"/>
</dbReference>